<accession>A0A4Q1K6A1</accession>
<feature type="compositionally biased region" description="Polar residues" evidence="1">
    <location>
        <begin position="35"/>
        <end position="48"/>
    </location>
</feature>
<proteinExistence type="predicted"/>
<evidence type="ECO:0000313" key="3">
    <source>
        <dbReference type="Proteomes" id="UP000290283"/>
    </source>
</evidence>
<keyword evidence="3" id="KW-1185">Reference proteome</keyword>
<reference evidence="3" key="1">
    <citation type="submission" date="2019-01" db="EMBL/GenBank/DDBJ databases">
        <title>Cytophagaceae bacterium strain CAR-16.</title>
        <authorList>
            <person name="Chen W.-M."/>
        </authorList>
    </citation>
    <scope>NUCLEOTIDE SEQUENCE [LARGE SCALE GENOMIC DNA]</scope>
    <source>
        <strain evidence="3">LLJ-11</strain>
    </source>
</reference>
<dbReference type="Proteomes" id="UP000290283">
    <property type="component" value="Unassembled WGS sequence"/>
</dbReference>
<feature type="region of interest" description="Disordered" evidence="1">
    <location>
        <begin position="27"/>
        <end position="62"/>
    </location>
</feature>
<dbReference type="PROSITE" id="PS51257">
    <property type="entry name" value="PROKAR_LIPOPROTEIN"/>
    <property type="match status" value="1"/>
</dbReference>
<evidence type="ECO:0000256" key="1">
    <source>
        <dbReference type="SAM" id="MobiDB-lite"/>
    </source>
</evidence>
<dbReference type="RefSeq" id="WP_129435824.1">
    <property type="nucleotide sequence ID" value="NZ_SBKO01000002.1"/>
</dbReference>
<protein>
    <submittedName>
        <fullName evidence="2">Uncharacterized protein</fullName>
    </submittedName>
</protein>
<name>A0A4Q1K6A1_9FLAO</name>
<dbReference type="EMBL" id="SBKO01000002">
    <property type="protein sequence ID" value="RXR19366.1"/>
    <property type="molecule type" value="Genomic_DNA"/>
</dbReference>
<dbReference type="OrthoDB" id="9914696at2"/>
<comment type="caution">
    <text evidence="2">The sequence shown here is derived from an EMBL/GenBank/DDBJ whole genome shotgun (WGS) entry which is preliminary data.</text>
</comment>
<gene>
    <name evidence="2" type="ORF">EQG63_07960</name>
</gene>
<organism evidence="2 3">
    <name type="scientific">Flavobacterium amnicola</name>
    <dbReference type="NCBI Taxonomy" id="2506422"/>
    <lineage>
        <taxon>Bacteria</taxon>
        <taxon>Pseudomonadati</taxon>
        <taxon>Bacteroidota</taxon>
        <taxon>Flavobacteriia</taxon>
        <taxon>Flavobacteriales</taxon>
        <taxon>Flavobacteriaceae</taxon>
        <taxon>Flavobacterium</taxon>
    </lineage>
</organism>
<dbReference type="AlphaFoldDB" id="A0A4Q1K6A1"/>
<evidence type="ECO:0000313" key="2">
    <source>
        <dbReference type="EMBL" id="RXR19366.1"/>
    </source>
</evidence>
<sequence>MKKTVLIVALTFSALLTSCNKKVEETTQEQMPIEETTTQIVDSIQTDTVAPMAEPTDSISKK</sequence>